<gene>
    <name evidence="7" type="ORF">UU48_C0014G0009</name>
</gene>
<reference evidence="7 8" key="1">
    <citation type="journal article" date="2015" name="Nature">
        <title>rRNA introns, odd ribosomes, and small enigmatic genomes across a large radiation of phyla.</title>
        <authorList>
            <person name="Brown C.T."/>
            <person name="Hug L.A."/>
            <person name="Thomas B.C."/>
            <person name="Sharon I."/>
            <person name="Castelle C.J."/>
            <person name="Singh A."/>
            <person name="Wilkins M.J."/>
            <person name="Williams K.H."/>
            <person name="Banfield J.F."/>
        </authorList>
    </citation>
    <scope>NUCLEOTIDE SEQUENCE [LARGE SCALE GENOMIC DNA]</scope>
</reference>
<keyword evidence="3 6" id="KW-0812">Transmembrane</keyword>
<feature type="transmembrane region" description="Helical" evidence="6">
    <location>
        <begin position="166"/>
        <end position="184"/>
    </location>
</feature>
<dbReference type="AlphaFoldDB" id="A0A0G0VCT4"/>
<comment type="caution">
    <text evidence="7">The sequence shown here is derived from an EMBL/GenBank/DDBJ whole genome shotgun (WGS) entry which is preliminary data.</text>
</comment>
<evidence type="ECO:0000256" key="3">
    <source>
        <dbReference type="ARBA" id="ARBA00022692"/>
    </source>
</evidence>
<keyword evidence="5 6" id="KW-0472">Membrane</keyword>
<comment type="similarity">
    <text evidence="2 6">Belongs to the BI1 family.</text>
</comment>
<feature type="transmembrane region" description="Helical" evidence="6">
    <location>
        <begin position="132"/>
        <end position="160"/>
    </location>
</feature>
<evidence type="ECO:0000256" key="2">
    <source>
        <dbReference type="ARBA" id="ARBA00010350"/>
    </source>
</evidence>
<keyword evidence="4 6" id="KW-1133">Transmembrane helix</keyword>
<name>A0A0G0VCT4_9BACT</name>
<accession>A0A0G0VCT4</accession>
<feature type="transmembrane region" description="Helical" evidence="6">
    <location>
        <begin position="49"/>
        <end position="68"/>
    </location>
</feature>
<comment type="subcellular location">
    <subcellularLocation>
        <location evidence="1">Membrane</location>
        <topology evidence="1">Multi-pass membrane protein</topology>
    </subcellularLocation>
</comment>
<evidence type="ECO:0000256" key="4">
    <source>
        <dbReference type="ARBA" id="ARBA00022989"/>
    </source>
</evidence>
<evidence type="ECO:0000256" key="6">
    <source>
        <dbReference type="RuleBase" id="RU004379"/>
    </source>
</evidence>
<dbReference type="InterPro" id="IPR006214">
    <property type="entry name" value="Bax_inhibitor_1-related"/>
</dbReference>
<dbReference type="PANTHER" id="PTHR23291">
    <property type="entry name" value="BAX INHIBITOR-RELATED"/>
    <property type="match status" value="1"/>
</dbReference>
<dbReference type="EMBL" id="LCAU01000014">
    <property type="protein sequence ID" value="KKR97476.1"/>
    <property type="molecule type" value="Genomic_DNA"/>
</dbReference>
<evidence type="ECO:0000256" key="5">
    <source>
        <dbReference type="ARBA" id="ARBA00023136"/>
    </source>
</evidence>
<evidence type="ECO:0000313" key="8">
    <source>
        <dbReference type="Proteomes" id="UP000034746"/>
    </source>
</evidence>
<dbReference type="GO" id="GO:0016020">
    <property type="term" value="C:membrane"/>
    <property type="evidence" value="ECO:0007669"/>
    <property type="project" value="UniProtKB-SubCell"/>
</dbReference>
<organism evidence="7 8">
    <name type="scientific">Candidatus Uhrbacteria bacterium GW2011_GWF2_41_16</name>
    <dbReference type="NCBI Taxonomy" id="1618997"/>
    <lineage>
        <taxon>Bacteria</taxon>
        <taxon>Candidatus Uhriibacteriota</taxon>
    </lineage>
</organism>
<evidence type="ECO:0000256" key="1">
    <source>
        <dbReference type="ARBA" id="ARBA00004141"/>
    </source>
</evidence>
<protein>
    <submittedName>
        <fullName evidence="7">Uncharacterized protein</fullName>
    </submittedName>
</protein>
<dbReference type="Pfam" id="PF01027">
    <property type="entry name" value="Bax1-I"/>
    <property type="match status" value="1"/>
</dbReference>
<feature type="transmembrane region" description="Helical" evidence="6">
    <location>
        <begin position="107"/>
        <end position="125"/>
    </location>
</feature>
<proteinExistence type="inferred from homology"/>
<sequence length="222" mass="24029">MKIASDVWKRVGDDHAMSRNLFAFLVCFWTVVGIFASATATYIARDWHVDVWGIIGVLVVSIAGVFIAHGSKNPLVSLVGYMMVTIPFGLVTGPVVALYTTASVFKILWVTLGMVTILGVIGAVIPQSLESWGIFLLGALGMFVVGSFIVLFAGMIGIPIEGAMTALDWIGVFLFGGLVIFDLNQAMRIERTHDNAIDAAVGIYLDIANIFLRLLDLFGDRK</sequence>
<feature type="transmembrane region" description="Helical" evidence="6">
    <location>
        <begin position="21"/>
        <end position="43"/>
    </location>
</feature>
<evidence type="ECO:0000313" key="7">
    <source>
        <dbReference type="EMBL" id="KKR97476.1"/>
    </source>
</evidence>
<feature type="transmembrane region" description="Helical" evidence="6">
    <location>
        <begin position="75"/>
        <end position="101"/>
    </location>
</feature>
<dbReference type="Proteomes" id="UP000034746">
    <property type="component" value="Unassembled WGS sequence"/>
</dbReference>
<dbReference type="PANTHER" id="PTHR23291:SF50">
    <property type="entry name" value="PROTEIN LIFEGUARD 4"/>
    <property type="match status" value="1"/>
</dbReference>